<protein>
    <submittedName>
        <fullName evidence="1 3">Uncharacterized protein</fullName>
    </submittedName>
</protein>
<dbReference type="PANTHER" id="PTHR28434">
    <property type="entry name" value="PROTEIN C3ORF33"/>
    <property type="match status" value="1"/>
</dbReference>
<dbReference type="InterPro" id="IPR042421">
    <property type="entry name" value="C3orf33-like"/>
</dbReference>
<evidence type="ECO:0000313" key="1">
    <source>
        <dbReference type="EMBL" id="AEE61392.1"/>
    </source>
</evidence>
<evidence type="ECO:0000313" key="2">
    <source>
        <dbReference type="EMBL" id="ENN74727.1"/>
    </source>
</evidence>
<dbReference type="AlphaFoldDB" id="J3JT72"/>
<dbReference type="EMBL" id="KB741034">
    <property type="protein sequence ID" value="ENN74727.1"/>
    <property type="molecule type" value="Genomic_DNA"/>
</dbReference>
<gene>
    <name evidence="3" type="primary">109540421</name>
    <name evidence="2" type="ORF">YQE_08694</name>
</gene>
<dbReference type="PANTHER" id="PTHR28434:SF1">
    <property type="entry name" value="PROTEIN C3ORF33"/>
    <property type="match status" value="1"/>
</dbReference>
<evidence type="ECO:0000313" key="4">
    <source>
        <dbReference type="Proteomes" id="UP000019118"/>
    </source>
</evidence>
<dbReference type="HOGENOM" id="CLU_094702_0_0_1"/>
<dbReference type="GO" id="GO:0005615">
    <property type="term" value="C:extracellular space"/>
    <property type="evidence" value="ECO:0007669"/>
    <property type="project" value="TreeGrafter"/>
</dbReference>
<reference evidence="1" key="1">
    <citation type="journal article" date="2012" name="Insect Biochem. Mol. Biol.">
        <title>Transcriptome and full-length cDNA resources for the mountain pine beetle, Dendroctonus ponderosae Hopkins, a major insect pest of pine forests.</title>
        <authorList>
            <person name="Keeling C.I."/>
            <person name="Henderson H."/>
            <person name="Li M."/>
            <person name="Yuen M."/>
            <person name="Clark E.L."/>
            <person name="Fraser J.D."/>
            <person name="Huber D.P."/>
            <person name="Liao N.Y."/>
            <person name="Roderick Docking T."/>
            <person name="Birol I."/>
            <person name="Chan S.K."/>
            <person name="Taylor G.A."/>
            <person name="Palmquist D."/>
            <person name="Jones S.J."/>
            <person name="Bohlmann J."/>
        </authorList>
    </citation>
    <scope>NUCLEOTIDE SEQUENCE</scope>
    <source>
        <tissue evidence="1">Midgut and adhering fatbody of emerged adults of both sexes after feeding on lodgepole pine for up to 64 h</tissue>
    </source>
</reference>
<organism evidence="1">
    <name type="scientific">Dendroctonus ponderosae</name>
    <name type="common">Mountain pine beetle</name>
    <dbReference type="NCBI Taxonomy" id="77166"/>
    <lineage>
        <taxon>Eukaryota</taxon>
        <taxon>Metazoa</taxon>
        <taxon>Ecdysozoa</taxon>
        <taxon>Arthropoda</taxon>
        <taxon>Hexapoda</taxon>
        <taxon>Insecta</taxon>
        <taxon>Pterygota</taxon>
        <taxon>Neoptera</taxon>
        <taxon>Endopterygota</taxon>
        <taxon>Coleoptera</taxon>
        <taxon>Polyphaga</taxon>
        <taxon>Cucujiformia</taxon>
        <taxon>Curculionidae</taxon>
        <taxon>Scolytinae</taxon>
        <taxon>Dendroctonus</taxon>
    </lineage>
</organism>
<sequence length="251" mass="28180">MNEHSSIRAMDGVKNAFNSFADVIDKDMKGVHIGCYSVALIGLSMAIRKVRPFSKFKRPGDIPNHFIQERRELTGLVKRIDPNGGLLLVEHKPLLDISWISSGQLPIRISGVKVAGLGLNWLQAIVVGNQIKFIPVAKDPNFLQCEVLLVQNTKDKKEDLLNVGERLIKIGFGQTEPVQPPLSFDPRFLIYYKRLQKAESIALRNKLGLKYYIKPAKSALSVLIGNLRELSERFSQTTRKHIKNVPNISST</sequence>
<keyword evidence="4" id="KW-1185">Reference proteome</keyword>
<dbReference type="Proteomes" id="UP000019118">
    <property type="component" value="Unassembled WGS sequence"/>
</dbReference>
<dbReference type="KEGG" id="dpa:109540421"/>
<evidence type="ECO:0000313" key="3">
    <source>
        <dbReference type="EnsemblMetazoa" id="XP_019764343.1"/>
    </source>
</evidence>
<reference evidence="3" key="3">
    <citation type="submission" date="2024-08" db="UniProtKB">
        <authorList>
            <consortium name="EnsemblMetazoa"/>
        </authorList>
    </citation>
    <scope>IDENTIFICATION</scope>
</reference>
<dbReference type="EMBL" id="BT126428">
    <property type="protein sequence ID" value="AEE61392.1"/>
    <property type="molecule type" value="mRNA"/>
</dbReference>
<proteinExistence type="evidence at transcript level"/>
<accession>J3JT72</accession>
<dbReference type="OMA" id="ISERVMH"/>
<dbReference type="EnsemblMetazoa" id="XM_019908784.1">
    <property type="protein sequence ID" value="XP_019764343.1"/>
    <property type="gene ID" value="LOC109540421"/>
</dbReference>
<dbReference type="OrthoDB" id="6220511at2759"/>
<reference evidence="2 4" key="2">
    <citation type="journal article" date="2013" name="Genome Biol.">
        <title>Draft genome of the mountain pine beetle, Dendroctonus ponderosae Hopkins, a major forest pest.</title>
        <authorList>
            <person name="Keeling C.I."/>
            <person name="Yuen M.M."/>
            <person name="Liao N.Y."/>
            <person name="Docking T.R."/>
            <person name="Chan S.K."/>
            <person name="Taylor G.A."/>
            <person name="Palmquist D.L."/>
            <person name="Jackman S.D."/>
            <person name="Nguyen A."/>
            <person name="Li M."/>
            <person name="Henderson H."/>
            <person name="Janes J.K."/>
            <person name="Zhao Y."/>
            <person name="Pandoh P."/>
            <person name="Moore R."/>
            <person name="Sperling F.A."/>
            <person name="Huber D.P."/>
            <person name="Birol I."/>
            <person name="Jones S.J."/>
            <person name="Bohlmann J."/>
        </authorList>
    </citation>
    <scope>NUCLEOTIDE SEQUENCE</scope>
</reference>
<name>J3JT72_DENPD</name>